<dbReference type="InterPro" id="IPR036390">
    <property type="entry name" value="WH_DNA-bd_sf"/>
</dbReference>
<comment type="caution">
    <text evidence="5">The sequence shown here is derived from an EMBL/GenBank/DDBJ whole genome shotgun (WGS) entry which is preliminary data.</text>
</comment>
<dbReference type="NCBIfam" id="NF010034">
    <property type="entry name" value="PRK13509.1"/>
    <property type="match status" value="1"/>
</dbReference>
<evidence type="ECO:0000256" key="2">
    <source>
        <dbReference type="ARBA" id="ARBA00023125"/>
    </source>
</evidence>
<keyword evidence="2" id="KW-0238">DNA-binding</keyword>
<dbReference type="PROSITE" id="PS51000">
    <property type="entry name" value="HTH_DEOR_2"/>
    <property type="match status" value="1"/>
</dbReference>
<dbReference type="Proteomes" id="UP000295657">
    <property type="component" value="Unassembled WGS sequence"/>
</dbReference>
<name>A0A4R6VEU8_9PAST</name>
<dbReference type="PANTHER" id="PTHR30363">
    <property type="entry name" value="HTH-TYPE TRANSCRIPTIONAL REGULATOR SRLR-RELATED"/>
    <property type="match status" value="1"/>
</dbReference>
<dbReference type="PROSITE" id="PS00894">
    <property type="entry name" value="HTH_DEOR_1"/>
    <property type="match status" value="1"/>
</dbReference>
<sequence length="250" mass="27896">MNEQIRHKKLLALLAQKEILSVAELIEYLQVSPATVRRDITKLNEQGKLHRIRNGVESLHHMQRDPLTQHIVQIPHAEEKQRIAQAAAALCENSESVILTCGTTIMTLGAALRRKPIQIITNYLPLANRLIESNHDNVVIMGGQYNKNQEITFSINASPEYFAANIMFTSGKGLTENGLYKTDMLIASYEQQIAQRAEKLVVLLDSSKLGNAVGLLFTRLEQIDLLITGKEADPVLIEKLRGKGLEIILA</sequence>
<organism evidence="5 6">
    <name type="scientific">Mesocricetibacter intestinalis</name>
    <dbReference type="NCBI Taxonomy" id="1521930"/>
    <lineage>
        <taxon>Bacteria</taxon>
        <taxon>Pseudomonadati</taxon>
        <taxon>Pseudomonadota</taxon>
        <taxon>Gammaproteobacteria</taxon>
        <taxon>Pasteurellales</taxon>
        <taxon>Pasteurellaceae</taxon>
        <taxon>Mesocricetibacter</taxon>
    </lineage>
</organism>
<reference evidence="5 6" key="1">
    <citation type="submission" date="2019-03" db="EMBL/GenBank/DDBJ databases">
        <title>Genomic Encyclopedia of Type Strains, Phase IV (KMG-IV): sequencing the most valuable type-strain genomes for metagenomic binning, comparative biology and taxonomic classification.</title>
        <authorList>
            <person name="Goeker M."/>
        </authorList>
    </citation>
    <scope>NUCLEOTIDE SEQUENCE [LARGE SCALE GENOMIC DNA]</scope>
    <source>
        <strain evidence="5 6">DSM 28403</strain>
    </source>
</reference>
<evidence type="ECO:0000313" key="6">
    <source>
        <dbReference type="Proteomes" id="UP000295657"/>
    </source>
</evidence>
<dbReference type="Pfam" id="PF00455">
    <property type="entry name" value="DeoRC"/>
    <property type="match status" value="1"/>
</dbReference>
<dbReference type="InterPro" id="IPR018356">
    <property type="entry name" value="Tscrpt_reg_HTH_DeoR_CS"/>
</dbReference>
<feature type="domain" description="HTH deoR-type" evidence="4">
    <location>
        <begin position="3"/>
        <end position="58"/>
    </location>
</feature>
<evidence type="ECO:0000259" key="4">
    <source>
        <dbReference type="PROSITE" id="PS51000"/>
    </source>
</evidence>
<dbReference type="SMART" id="SM00420">
    <property type="entry name" value="HTH_DEOR"/>
    <property type="match status" value="1"/>
</dbReference>
<dbReference type="AlphaFoldDB" id="A0A4R6VEU8"/>
<dbReference type="PRINTS" id="PR00037">
    <property type="entry name" value="HTHLACR"/>
</dbReference>
<evidence type="ECO:0000313" key="5">
    <source>
        <dbReference type="EMBL" id="TDQ59372.1"/>
    </source>
</evidence>
<dbReference type="SMART" id="SM01134">
    <property type="entry name" value="DeoRC"/>
    <property type="match status" value="1"/>
</dbReference>
<dbReference type="InterPro" id="IPR050313">
    <property type="entry name" value="Carb_Metab_HTH_regulators"/>
</dbReference>
<dbReference type="InterPro" id="IPR037171">
    <property type="entry name" value="NagB/RpiA_transferase-like"/>
</dbReference>
<dbReference type="Pfam" id="PF08220">
    <property type="entry name" value="HTH_DeoR"/>
    <property type="match status" value="1"/>
</dbReference>
<dbReference type="PANTHER" id="PTHR30363:SF55">
    <property type="entry name" value="HTH-TYPE TRANSCRIPTIONAL REGULATOR ULAR"/>
    <property type="match status" value="1"/>
</dbReference>
<dbReference type="InterPro" id="IPR014036">
    <property type="entry name" value="DeoR-like_C"/>
</dbReference>
<dbReference type="OrthoDB" id="5685843at2"/>
<dbReference type="SUPFAM" id="SSF100950">
    <property type="entry name" value="NagB/RpiA/CoA transferase-like"/>
    <property type="match status" value="1"/>
</dbReference>
<keyword evidence="6" id="KW-1185">Reference proteome</keyword>
<dbReference type="GO" id="GO:0003700">
    <property type="term" value="F:DNA-binding transcription factor activity"/>
    <property type="evidence" value="ECO:0007669"/>
    <property type="project" value="InterPro"/>
</dbReference>
<evidence type="ECO:0000256" key="1">
    <source>
        <dbReference type="ARBA" id="ARBA00023015"/>
    </source>
</evidence>
<dbReference type="InterPro" id="IPR001034">
    <property type="entry name" value="DeoR_HTH"/>
</dbReference>
<accession>A0A4R6VEU8</accession>
<protein>
    <submittedName>
        <fullName evidence="5">DeoR family transcriptional regulator</fullName>
    </submittedName>
</protein>
<dbReference type="SUPFAM" id="SSF46785">
    <property type="entry name" value="Winged helix' DNA-binding domain"/>
    <property type="match status" value="1"/>
</dbReference>
<keyword evidence="1" id="KW-0805">Transcription regulation</keyword>
<dbReference type="InterPro" id="IPR036388">
    <property type="entry name" value="WH-like_DNA-bd_sf"/>
</dbReference>
<evidence type="ECO:0000256" key="3">
    <source>
        <dbReference type="ARBA" id="ARBA00023163"/>
    </source>
</evidence>
<proteinExistence type="predicted"/>
<keyword evidence="3" id="KW-0804">Transcription</keyword>
<dbReference type="RefSeq" id="WP_133542239.1">
    <property type="nucleotide sequence ID" value="NZ_SNYQ01000001.1"/>
</dbReference>
<dbReference type="Gene3D" id="1.10.10.10">
    <property type="entry name" value="Winged helix-like DNA-binding domain superfamily/Winged helix DNA-binding domain"/>
    <property type="match status" value="1"/>
</dbReference>
<dbReference type="GO" id="GO:0003677">
    <property type="term" value="F:DNA binding"/>
    <property type="evidence" value="ECO:0007669"/>
    <property type="project" value="UniProtKB-KW"/>
</dbReference>
<gene>
    <name evidence="5" type="ORF">EDC45_0019</name>
</gene>
<dbReference type="EMBL" id="SNYQ01000001">
    <property type="protein sequence ID" value="TDQ59372.1"/>
    <property type="molecule type" value="Genomic_DNA"/>
</dbReference>